<accession>A0A2J7PUC2</accession>
<protein>
    <recommendedName>
        <fullName evidence="3">Endonuclease/exonuclease/phosphatase domain-containing protein</fullName>
    </recommendedName>
</protein>
<reference evidence="1 2" key="1">
    <citation type="submission" date="2017-12" db="EMBL/GenBank/DDBJ databases">
        <title>Hemimetabolous genomes reveal molecular basis of termite eusociality.</title>
        <authorList>
            <person name="Harrison M.C."/>
            <person name="Jongepier E."/>
            <person name="Robertson H.M."/>
            <person name="Arning N."/>
            <person name="Bitard-Feildel T."/>
            <person name="Chao H."/>
            <person name="Childers C.P."/>
            <person name="Dinh H."/>
            <person name="Doddapaneni H."/>
            <person name="Dugan S."/>
            <person name="Gowin J."/>
            <person name="Greiner C."/>
            <person name="Han Y."/>
            <person name="Hu H."/>
            <person name="Hughes D.S.T."/>
            <person name="Huylmans A.-K."/>
            <person name="Kemena C."/>
            <person name="Kremer L.P.M."/>
            <person name="Lee S.L."/>
            <person name="Lopez-Ezquerra A."/>
            <person name="Mallet L."/>
            <person name="Monroy-Kuhn J.M."/>
            <person name="Moser A."/>
            <person name="Murali S.C."/>
            <person name="Muzny D.M."/>
            <person name="Otani S."/>
            <person name="Piulachs M.-D."/>
            <person name="Poelchau M."/>
            <person name="Qu J."/>
            <person name="Schaub F."/>
            <person name="Wada-Katsumata A."/>
            <person name="Worley K.C."/>
            <person name="Xie Q."/>
            <person name="Ylla G."/>
            <person name="Poulsen M."/>
            <person name="Gibbs R.A."/>
            <person name="Schal C."/>
            <person name="Richards S."/>
            <person name="Belles X."/>
            <person name="Korb J."/>
            <person name="Bornberg-Bauer E."/>
        </authorList>
    </citation>
    <scope>NUCLEOTIDE SEQUENCE [LARGE SCALE GENOMIC DNA]</scope>
    <source>
        <tissue evidence="1">Whole body</tissue>
    </source>
</reference>
<comment type="caution">
    <text evidence="1">The sequence shown here is derived from an EMBL/GenBank/DDBJ whole genome shotgun (WGS) entry which is preliminary data.</text>
</comment>
<name>A0A2J7PUC2_9NEOP</name>
<dbReference type="AlphaFoldDB" id="A0A2J7PUC2"/>
<dbReference type="STRING" id="105785.A0A2J7PUC2"/>
<dbReference type="Gene3D" id="3.60.10.10">
    <property type="entry name" value="Endonuclease/exonuclease/phosphatase"/>
    <property type="match status" value="1"/>
</dbReference>
<keyword evidence="2" id="KW-1185">Reference proteome</keyword>
<dbReference type="InParanoid" id="A0A2J7PUC2"/>
<gene>
    <name evidence="1" type="ORF">B7P43_G11503</name>
</gene>
<proteinExistence type="predicted"/>
<dbReference type="InterPro" id="IPR036691">
    <property type="entry name" value="Endo/exonu/phosph_ase_sf"/>
</dbReference>
<dbReference type="EMBL" id="NEVH01021203">
    <property type="protein sequence ID" value="PNF19924.1"/>
    <property type="molecule type" value="Genomic_DNA"/>
</dbReference>
<evidence type="ECO:0000313" key="2">
    <source>
        <dbReference type="Proteomes" id="UP000235965"/>
    </source>
</evidence>
<dbReference type="SUPFAM" id="SSF56219">
    <property type="entry name" value="DNase I-like"/>
    <property type="match status" value="1"/>
</dbReference>
<sequence length="198" mass="23252">LVHDNAPHHKSKIVRDFLARKIYEELEYVFDKFPKYPMKSLLDFYAKVGREDIFKPTIGNESLHEISNDNGVRVVNFATSKNLTFKTTMLPHRNIHKFTWTSPDGKVHNQIDHILIDRRRHSNILDVRSFRAADCDTDHYLVVAKVRERLAVSKQTTQRVPRERFNLKKLNELEGKEQYCVHISNRFAALENLDTCGY</sequence>
<evidence type="ECO:0000313" key="1">
    <source>
        <dbReference type="EMBL" id="PNF19924.1"/>
    </source>
</evidence>
<dbReference type="Proteomes" id="UP000235965">
    <property type="component" value="Unassembled WGS sequence"/>
</dbReference>
<evidence type="ECO:0008006" key="3">
    <source>
        <dbReference type="Google" id="ProtNLM"/>
    </source>
</evidence>
<organism evidence="1 2">
    <name type="scientific">Cryptotermes secundus</name>
    <dbReference type="NCBI Taxonomy" id="105785"/>
    <lineage>
        <taxon>Eukaryota</taxon>
        <taxon>Metazoa</taxon>
        <taxon>Ecdysozoa</taxon>
        <taxon>Arthropoda</taxon>
        <taxon>Hexapoda</taxon>
        <taxon>Insecta</taxon>
        <taxon>Pterygota</taxon>
        <taxon>Neoptera</taxon>
        <taxon>Polyneoptera</taxon>
        <taxon>Dictyoptera</taxon>
        <taxon>Blattodea</taxon>
        <taxon>Blattoidea</taxon>
        <taxon>Termitoidae</taxon>
        <taxon>Kalotermitidae</taxon>
        <taxon>Cryptotermitinae</taxon>
        <taxon>Cryptotermes</taxon>
    </lineage>
</organism>
<feature type="non-terminal residue" evidence="1">
    <location>
        <position position="1"/>
    </location>
</feature>